<evidence type="ECO:0000259" key="8">
    <source>
        <dbReference type="PROSITE" id="PS50011"/>
    </source>
</evidence>
<keyword evidence="7" id="KW-1133">Transmembrane helix</keyword>
<dbReference type="InterPro" id="IPR008266">
    <property type="entry name" value="Tyr_kinase_AS"/>
</dbReference>
<organism evidence="9 10">
    <name type="scientific">Candidatus Magnetobacterium casense</name>
    <dbReference type="NCBI Taxonomy" id="1455061"/>
    <lineage>
        <taxon>Bacteria</taxon>
        <taxon>Pseudomonadati</taxon>
        <taxon>Nitrospirota</taxon>
        <taxon>Thermodesulfovibrionia</taxon>
        <taxon>Thermodesulfovibrionales</taxon>
        <taxon>Candidatus Magnetobacteriaceae</taxon>
        <taxon>Candidatus Magnetobacterium</taxon>
    </lineage>
</organism>
<dbReference type="PROSITE" id="PS00107">
    <property type="entry name" value="PROTEIN_KINASE_ATP"/>
    <property type="match status" value="1"/>
</dbReference>
<evidence type="ECO:0000256" key="3">
    <source>
        <dbReference type="ARBA" id="ARBA00022777"/>
    </source>
</evidence>
<dbReference type="Pfam" id="PF00069">
    <property type="entry name" value="Pkinase"/>
    <property type="match status" value="1"/>
</dbReference>
<keyword evidence="9" id="KW-0723">Serine/threonine-protein kinase</keyword>
<name>A0ABS6RZ30_9BACT</name>
<sequence length="548" mass="60773">MSEQYRSDFMKICVNCMERRDSAPICNHCGYDESKYSDHPLLLKPRTILKDQYLLGRVLGQGGFGITYIGMDINLDKKVAIKEFLPTSLASRELSNYTVLPFKGSQEENFREGLRLFIDEARKVTKFANNVNIVHVINFFEANNTGYIVMDYIDGDTLSNLIKKRGGRLPVDESLRLMFPILAALKEIHALALYHRDISPQNIYVTNAGTPILIDFGAARYVSAEQSHSLDVVLKAGYAPMEQYQARGKIGPWTDIYACGATLYLMITGILPPPAPDRFYVDELKQASDIEGIDISPVLGNAILQALAVRIEDRFKGIDEFIAAIERNPQGEYVELLEKHLAHKRITLDKRIALDQLMAANNVDKATAVTLENDIRARLNIDKLQWENEYKDNYIQLSKNHPDGIPEQSIEQLDSTYVTTGRVAHRLVLKDASAKKKALKQPPEVEAKKSAEVSKDHAAGAPLEKTSPPSSKKGIYAVAVAVVGVIIVALFLFVTPGNKKPPDSPLPVPQATTASPSADVRYGYINVWSRPSAEVFIDGASVGKTPLS</sequence>
<dbReference type="InterPro" id="IPR017441">
    <property type="entry name" value="Protein_kinase_ATP_BS"/>
</dbReference>
<evidence type="ECO:0000256" key="2">
    <source>
        <dbReference type="ARBA" id="ARBA00022741"/>
    </source>
</evidence>
<evidence type="ECO:0000313" key="9">
    <source>
        <dbReference type="EMBL" id="MBV6341831.1"/>
    </source>
</evidence>
<dbReference type="Proteomes" id="UP001196980">
    <property type="component" value="Unassembled WGS sequence"/>
</dbReference>
<protein>
    <submittedName>
        <fullName evidence="9">Serine/threonine protein kinase</fullName>
    </submittedName>
</protein>
<feature type="compositionally biased region" description="Basic and acidic residues" evidence="6">
    <location>
        <begin position="443"/>
        <end position="458"/>
    </location>
</feature>
<evidence type="ECO:0000256" key="5">
    <source>
        <dbReference type="PROSITE-ProRule" id="PRU10141"/>
    </source>
</evidence>
<dbReference type="PROSITE" id="PS00109">
    <property type="entry name" value="PROTEIN_KINASE_TYR"/>
    <property type="match status" value="1"/>
</dbReference>
<proteinExistence type="predicted"/>
<dbReference type="RefSeq" id="WP_218252460.1">
    <property type="nucleotide sequence ID" value="NZ_JABXWD010000155.1"/>
</dbReference>
<reference evidence="9 10" key="1">
    <citation type="journal article" date="2020" name="J Geophys Res Biogeosci">
        <title>Magnetotaxis as an Adaptation to Enable Bacterial Shuttling of Microbial Sulfur and Sulfur Cycling Across Aquatic Oxic#Anoxic Interfaces.</title>
        <authorList>
            <person name="Li J."/>
            <person name="Liu P."/>
            <person name="Wang J."/>
            <person name="Roberts A.P."/>
            <person name="Pan Y."/>
        </authorList>
    </citation>
    <scope>NUCLEOTIDE SEQUENCE [LARGE SCALE GENOMIC DNA]</scope>
    <source>
        <strain evidence="9 10">MYR-1_YQ</strain>
    </source>
</reference>
<evidence type="ECO:0000256" key="6">
    <source>
        <dbReference type="SAM" id="MobiDB-lite"/>
    </source>
</evidence>
<keyword evidence="4 5" id="KW-0067">ATP-binding</keyword>
<accession>A0ABS6RZ30</accession>
<keyword evidence="10" id="KW-1185">Reference proteome</keyword>
<dbReference type="PANTHER" id="PTHR43289:SF34">
    <property type="entry name" value="SERINE_THREONINE-PROTEIN KINASE YBDM-RELATED"/>
    <property type="match status" value="1"/>
</dbReference>
<keyword evidence="2 5" id="KW-0547">Nucleotide-binding</keyword>
<keyword evidence="7" id="KW-0472">Membrane</keyword>
<dbReference type="EMBL" id="JABXWD010000155">
    <property type="protein sequence ID" value="MBV6341831.1"/>
    <property type="molecule type" value="Genomic_DNA"/>
</dbReference>
<keyword evidence="7" id="KW-0812">Transmembrane</keyword>
<dbReference type="InterPro" id="IPR000719">
    <property type="entry name" value="Prot_kinase_dom"/>
</dbReference>
<keyword evidence="1" id="KW-0808">Transferase</keyword>
<evidence type="ECO:0000313" key="10">
    <source>
        <dbReference type="Proteomes" id="UP001196980"/>
    </source>
</evidence>
<dbReference type="PROSITE" id="PS50011">
    <property type="entry name" value="PROTEIN_KINASE_DOM"/>
    <property type="match status" value="1"/>
</dbReference>
<dbReference type="GO" id="GO:0004674">
    <property type="term" value="F:protein serine/threonine kinase activity"/>
    <property type="evidence" value="ECO:0007669"/>
    <property type="project" value="UniProtKB-KW"/>
</dbReference>
<gene>
    <name evidence="9" type="ORF">HWQ67_09560</name>
</gene>
<keyword evidence="3 9" id="KW-0418">Kinase</keyword>
<evidence type="ECO:0000256" key="1">
    <source>
        <dbReference type="ARBA" id="ARBA00022679"/>
    </source>
</evidence>
<feature type="transmembrane region" description="Helical" evidence="7">
    <location>
        <begin position="474"/>
        <end position="494"/>
    </location>
</feature>
<feature type="region of interest" description="Disordered" evidence="6">
    <location>
        <begin position="434"/>
        <end position="470"/>
    </location>
</feature>
<dbReference type="PANTHER" id="PTHR43289">
    <property type="entry name" value="MITOGEN-ACTIVATED PROTEIN KINASE KINASE KINASE 20-RELATED"/>
    <property type="match status" value="1"/>
</dbReference>
<feature type="binding site" evidence="5">
    <location>
        <position position="82"/>
    </location>
    <ligand>
        <name>ATP</name>
        <dbReference type="ChEBI" id="CHEBI:30616"/>
    </ligand>
</feature>
<evidence type="ECO:0000256" key="4">
    <source>
        <dbReference type="ARBA" id="ARBA00022840"/>
    </source>
</evidence>
<comment type="caution">
    <text evidence="9">The sequence shown here is derived from an EMBL/GenBank/DDBJ whole genome shotgun (WGS) entry which is preliminary data.</text>
</comment>
<dbReference type="CDD" id="cd14014">
    <property type="entry name" value="STKc_PknB_like"/>
    <property type="match status" value="1"/>
</dbReference>
<feature type="non-terminal residue" evidence="9">
    <location>
        <position position="548"/>
    </location>
</feature>
<feature type="domain" description="Protein kinase" evidence="8">
    <location>
        <begin position="53"/>
        <end position="363"/>
    </location>
</feature>
<evidence type="ECO:0000256" key="7">
    <source>
        <dbReference type="SAM" id="Phobius"/>
    </source>
</evidence>